<dbReference type="SUPFAM" id="SSF140500">
    <property type="entry name" value="BAS1536-like"/>
    <property type="match status" value="1"/>
</dbReference>
<dbReference type="InterPro" id="IPR018540">
    <property type="entry name" value="Spo0E-like"/>
</dbReference>
<dbReference type="Gene3D" id="4.10.280.10">
    <property type="entry name" value="Helix-loop-helix DNA-binding domain"/>
    <property type="match status" value="1"/>
</dbReference>
<comment type="caution">
    <text evidence="1">The sequence shown here is derived from an EMBL/GenBank/DDBJ whole genome shotgun (WGS) entry which is preliminary data.</text>
</comment>
<name>A0ABT7LAB8_9BACI</name>
<evidence type="ECO:0000313" key="2">
    <source>
        <dbReference type="Proteomes" id="UP001235343"/>
    </source>
</evidence>
<dbReference type="RefSeq" id="WP_285934110.1">
    <property type="nucleotide sequence ID" value="NZ_JASTZU010000063.1"/>
</dbReference>
<dbReference type="Proteomes" id="UP001235343">
    <property type="component" value="Unassembled WGS sequence"/>
</dbReference>
<reference evidence="1 2" key="1">
    <citation type="submission" date="2023-06" db="EMBL/GenBank/DDBJ databases">
        <title>Aquibacillus rhizosphaerae LR5S19.</title>
        <authorList>
            <person name="Sun J.-Q."/>
        </authorList>
    </citation>
    <scope>NUCLEOTIDE SEQUENCE [LARGE SCALE GENOMIC DNA]</scope>
    <source>
        <strain evidence="1 2">LR5S19</strain>
    </source>
</reference>
<dbReference type="InterPro" id="IPR036638">
    <property type="entry name" value="HLH_DNA-bd_sf"/>
</dbReference>
<dbReference type="Pfam" id="PF09388">
    <property type="entry name" value="SpoOE-like"/>
    <property type="match status" value="1"/>
</dbReference>
<protein>
    <submittedName>
        <fullName evidence="1">Aspartyl-phosphate phosphatase Spo0E family protein</fullName>
    </submittedName>
</protein>
<gene>
    <name evidence="1" type="ORF">QQS35_20485</name>
</gene>
<keyword evidence="2" id="KW-1185">Reference proteome</keyword>
<dbReference type="InterPro" id="IPR037208">
    <property type="entry name" value="Spo0E-like_sf"/>
</dbReference>
<organism evidence="1 2">
    <name type="scientific">Aquibacillus rhizosphaerae</name>
    <dbReference type="NCBI Taxonomy" id="3051431"/>
    <lineage>
        <taxon>Bacteria</taxon>
        <taxon>Bacillati</taxon>
        <taxon>Bacillota</taxon>
        <taxon>Bacilli</taxon>
        <taxon>Bacillales</taxon>
        <taxon>Bacillaceae</taxon>
        <taxon>Aquibacillus</taxon>
    </lineage>
</organism>
<sequence length="54" mass="6311">MKNLSIKIIFIKFEIYILRNHMIYSGKKKGLTHPETIKSSQALDTALNKYQRVS</sequence>
<proteinExistence type="predicted"/>
<accession>A0ABT7LAB8</accession>
<dbReference type="EMBL" id="JASTZU010000063">
    <property type="protein sequence ID" value="MDL4842816.1"/>
    <property type="molecule type" value="Genomic_DNA"/>
</dbReference>
<evidence type="ECO:0000313" key="1">
    <source>
        <dbReference type="EMBL" id="MDL4842816.1"/>
    </source>
</evidence>